<name>A0A3B0X2N5_9ZZZZ</name>
<evidence type="ECO:0000313" key="1">
    <source>
        <dbReference type="EMBL" id="VAW55799.1"/>
    </source>
</evidence>
<sequence length="505" mass="57398">MSHINIVNQSSSSPNTLQLRKHHPAWQLLAATKGPLMIAVLQSLFKENLESVEFDTVVLDLAQLLRTQQENGEIECSSDYQQEARREIRGWIKRGLLQERQGRVLATDALDSVLRFVQGLDQRIMSSSASRLAVVQREIEHLEASLNPNPEQREAFLKSKIAELEAELAQVKQGNIEVLPEAQAVESIREIYALSTSLSHDFRRVEDSYRDADHNLRESIIAEQNNRGEIVDKLLDSHEELLETPEGKVFNGFYQQLGRALELEKMKRQLRTIASHSSAKKALTLVQQSDLRWLIMRLVMESGRVLKARARSEKDVRGFLKTGLAAEHHRVGQLLNDVFASAVTLDWSLQKFRRRPSSLPPVALANNGLPLIERLRFKEWKPDATQALNLLPQTAQLDELDEDFWESFDGLNQQALFDETLELLASSQQKLGLSHMSIAEIARELPPQHDLEAIALWLSMAMASDSVKPAQYEQLEIIQNKTRVRFNVPTVALNIEDTKTMEFEV</sequence>
<gene>
    <name evidence="1" type="ORF">MNBD_GAMMA07-530</name>
</gene>
<dbReference type="InterPro" id="IPR021804">
    <property type="entry name" value="DUF3375"/>
</dbReference>
<proteinExistence type="predicted"/>
<protein>
    <recommendedName>
        <fullName evidence="2">DUF3375 domain-containing protein</fullName>
    </recommendedName>
</protein>
<dbReference type="EMBL" id="UOFF01000118">
    <property type="protein sequence ID" value="VAW55799.1"/>
    <property type="molecule type" value="Genomic_DNA"/>
</dbReference>
<organism evidence="1">
    <name type="scientific">hydrothermal vent metagenome</name>
    <dbReference type="NCBI Taxonomy" id="652676"/>
    <lineage>
        <taxon>unclassified sequences</taxon>
        <taxon>metagenomes</taxon>
        <taxon>ecological metagenomes</taxon>
    </lineage>
</organism>
<dbReference type="AlphaFoldDB" id="A0A3B0X2N5"/>
<accession>A0A3B0X2N5</accession>
<reference evidence="1" key="1">
    <citation type="submission" date="2018-06" db="EMBL/GenBank/DDBJ databases">
        <authorList>
            <person name="Zhirakovskaya E."/>
        </authorList>
    </citation>
    <scope>NUCLEOTIDE SEQUENCE</scope>
</reference>
<dbReference type="Pfam" id="PF11855">
    <property type="entry name" value="DUF3375"/>
    <property type="match status" value="1"/>
</dbReference>
<evidence type="ECO:0008006" key="2">
    <source>
        <dbReference type="Google" id="ProtNLM"/>
    </source>
</evidence>